<reference evidence="3 4" key="1">
    <citation type="submission" date="2022-07" db="EMBL/GenBank/DDBJ databases">
        <title>Genome-wide signatures of adaptation to extreme environments.</title>
        <authorList>
            <person name="Cho C.H."/>
            <person name="Yoon H.S."/>
        </authorList>
    </citation>
    <scope>NUCLEOTIDE SEQUENCE [LARGE SCALE GENOMIC DNA]</scope>
    <source>
        <strain evidence="3 4">108.79 E11</strain>
    </source>
</reference>
<feature type="compositionally biased region" description="Polar residues" evidence="1">
    <location>
        <begin position="277"/>
        <end position="300"/>
    </location>
</feature>
<dbReference type="Proteomes" id="UP001300502">
    <property type="component" value="Unassembled WGS sequence"/>
</dbReference>
<dbReference type="GO" id="GO:0006897">
    <property type="term" value="P:endocytosis"/>
    <property type="evidence" value="ECO:0007669"/>
    <property type="project" value="TreeGrafter"/>
</dbReference>
<dbReference type="GO" id="GO:0030276">
    <property type="term" value="F:clathrin binding"/>
    <property type="evidence" value="ECO:0007669"/>
    <property type="project" value="TreeGrafter"/>
</dbReference>
<proteinExistence type="predicted"/>
<dbReference type="PROSITE" id="PS50942">
    <property type="entry name" value="ENTH"/>
    <property type="match status" value="1"/>
</dbReference>
<evidence type="ECO:0000256" key="1">
    <source>
        <dbReference type="SAM" id="MobiDB-lite"/>
    </source>
</evidence>
<dbReference type="SUPFAM" id="SSF48464">
    <property type="entry name" value="ENTH/VHS domain"/>
    <property type="match status" value="1"/>
</dbReference>
<comment type="caution">
    <text evidence="3">The sequence shown here is derived from an EMBL/GenBank/DDBJ whole genome shotgun (WGS) entry which is preliminary data.</text>
</comment>
<dbReference type="GO" id="GO:0005768">
    <property type="term" value="C:endosome"/>
    <property type="evidence" value="ECO:0007669"/>
    <property type="project" value="TreeGrafter"/>
</dbReference>
<feature type="domain" description="ENTH" evidence="2">
    <location>
        <begin position="31"/>
        <end position="164"/>
    </location>
</feature>
<organism evidence="3 4">
    <name type="scientific">Galdieria yellowstonensis</name>
    <dbReference type="NCBI Taxonomy" id="3028027"/>
    <lineage>
        <taxon>Eukaryota</taxon>
        <taxon>Rhodophyta</taxon>
        <taxon>Bangiophyceae</taxon>
        <taxon>Galdieriales</taxon>
        <taxon>Galdieriaceae</taxon>
        <taxon>Galdieria</taxon>
    </lineage>
</organism>
<evidence type="ECO:0000259" key="2">
    <source>
        <dbReference type="PROSITE" id="PS50942"/>
    </source>
</evidence>
<dbReference type="Pfam" id="PF01417">
    <property type="entry name" value="ENTH"/>
    <property type="match status" value="1"/>
</dbReference>
<dbReference type="GO" id="GO:0005886">
    <property type="term" value="C:plasma membrane"/>
    <property type="evidence" value="ECO:0007669"/>
    <property type="project" value="TreeGrafter"/>
</dbReference>
<dbReference type="FunFam" id="1.25.40.90:FF:000006">
    <property type="entry name" value="Clathrin interactor 1"/>
    <property type="match status" value="1"/>
</dbReference>
<keyword evidence="4" id="KW-1185">Reference proteome</keyword>
<dbReference type="Gene3D" id="1.25.40.90">
    <property type="match status" value="1"/>
</dbReference>
<feature type="compositionally biased region" description="Polar residues" evidence="1">
    <location>
        <begin position="343"/>
        <end position="353"/>
    </location>
</feature>
<feature type="region of interest" description="Disordered" evidence="1">
    <location>
        <begin position="396"/>
        <end position="467"/>
    </location>
</feature>
<dbReference type="InterPro" id="IPR013809">
    <property type="entry name" value="ENTH"/>
</dbReference>
<feature type="region of interest" description="Disordered" evidence="1">
    <location>
        <begin position="250"/>
        <end position="269"/>
    </location>
</feature>
<dbReference type="GO" id="GO:0030125">
    <property type="term" value="C:clathrin vesicle coat"/>
    <property type="evidence" value="ECO:0007669"/>
    <property type="project" value="TreeGrafter"/>
</dbReference>
<dbReference type="EMBL" id="JANCYU010000007">
    <property type="protein sequence ID" value="KAK4522718.1"/>
    <property type="molecule type" value="Genomic_DNA"/>
</dbReference>
<dbReference type="SMART" id="SM00273">
    <property type="entry name" value="ENTH"/>
    <property type="match status" value="1"/>
</dbReference>
<gene>
    <name evidence="3" type="ORF">GAYE_PCTG14G0608</name>
</gene>
<feature type="region of interest" description="Disordered" evidence="1">
    <location>
        <begin position="276"/>
        <end position="355"/>
    </location>
</feature>
<feature type="compositionally biased region" description="Polar residues" evidence="1">
    <location>
        <begin position="401"/>
        <end position="411"/>
    </location>
</feature>
<dbReference type="PANTHER" id="PTHR12276">
    <property type="entry name" value="EPSIN/ENT-RELATED"/>
    <property type="match status" value="1"/>
</dbReference>
<dbReference type="AlphaFoldDB" id="A0AAV9I5S3"/>
<dbReference type="GO" id="GO:0005543">
    <property type="term" value="F:phospholipid binding"/>
    <property type="evidence" value="ECO:0007669"/>
    <property type="project" value="TreeGrafter"/>
</dbReference>
<evidence type="ECO:0000313" key="3">
    <source>
        <dbReference type="EMBL" id="KAK4522718.1"/>
    </source>
</evidence>
<sequence length="495" mass="54750">MENLSQRFKNVDWNNLKKHALKVRGEAASKLKDFCMTDIENKVRAATSNKSWGASTSELFEIAQATFNNEEYPLIMAIVWQRLNDHGRNWRHVYKALELLRYLIMHGSSRVIDEVQDALYHIRSLQDFRYIDSVTHKDEGANVRMKAKQVIDLVSDERLLQEERQKSKELYLKVANSGGASRFGGISSNDIYAGYNRDYVAGSEVAAGGRYSNTYEYFEAANEPVSSQNQDEVRFSGSEEGNELSREAFTPYKEPSGHAPARSSTLPGAVRIGSDSARLNSSQSHSGNLVTPPKKQSNDVVNDLISWDDSDPVVSSSKDKPAESDEMITWDSDFNPRGRETDSSTTAAKSNSPMDLLLETTLDSPTIAIPNANLRTAVPKGANTSSFVKESNMKGGFSGFATPSNSRSESTQTDKNEKLFSQESQGQAFSKKPSDKKTMHGTNNLNQAEQSHSKTSSSGVQAGMDPFDSLVTDFMSTKLGQKSSMKDFNKASKAE</sequence>
<dbReference type="CDD" id="cd03571">
    <property type="entry name" value="ENTH"/>
    <property type="match status" value="1"/>
</dbReference>
<name>A0AAV9I5S3_9RHOD</name>
<dbReference type="PANTHER" id="PTHR12276:SF45">
    <property type="entry name" value="CLATHRIN INTERACTOR 1"/>
    <property type="match status" value="1"/>
</dbReference>
<protein>
    <recommendedName>
        <fullName evidence="2">ENTH domain-containing protein</fullName>
    </recommendedName>
</protein>
<feature type="compositionally biased region" description="Polar residues" evidence="1">
    <location>
        <begin position="440"/>
        <end position="460"/>
    </location>
</feature>
<dbReference type="InterPro" id="IPR008942">
    <property type="entry name" value="ENTH_VHS"/>
</dbReference>
<feature type="region of interest" description="Disordered" evidence="1">
    <location>
        <begin position="222"/>
        <end position="244"/>
    </location>
</feature>
<accession>A0AAV9I5S3</accession>
<evidence type="ECO:0000313" key="4">
    <source>
        <dbReference type="Proteomes" id="UP001300502"/>
    </source>
</evidence>